<dbReference type="EMBL" id="CAQQ02015239">
    <property type="status" value="NOT_ANNOTATED_CDS"/>
    <property type="molecule type" value="Genomic_DNA"/>
</dbReference>
<reference evidence="4" key="1">
    <citation type="submission" date="2013-02" db="EMBL/GenBank/DDBJ databases">
        <authorList>
            <person name="Hughes D."/>
        </authorList>
    </citation>
    <scope>NUCLEOTIDE SEQUENCE</scope>
    <source>
        <strain>Durham</strain>
        <strain evidence="4">NC isolate 2 -- Noor lab</strain>
    </source>
</reference>
<evidence type="ECO:0000256" key="1">
    <source>
        <dbReference type="ARBA" id="ARBA00023157"/>
    </source>
</evidence>
<feature type="chain" id="PRO_5004577229" evidence="2">
    <location>
        <begin position="22"/>
        <end position="193"/>
    </location>
</feature>
<dbReference type="GO" id="GO:0097503">
    <property type="term" value="P:sialylation"/>
    <property type="evidence" value="ECO:0007669"/>
    <property type="project" value="TreeGrafter"/>
</dbReference>
<keyword evidence="2" id="KW-0732">Signal</keyword>
<sequence>MTWKFLLVIVISVLNVNYAQATRSRRSVFHTRWNPNEKFVVESKEKPAINGTKLSPHPRFDLSKNRKLTIDPKVYRCFNKYQVSCQNKTTIFKSRILSLFRKSMKEYVNATNIYNVEFSTMLSNFEGKYYPSSCLLLEAGVRVLRRKDPPFNKLRFGKLFPKKKIFKDIKKIKTCAIVSSAGSLSGSKLGSFI</sequence>
<dbReference type="InterPro" id="IPR038578">
    <property type="entry name" value="GT29-like_sf"/>
</dbReference>
<dbReference type="PANTHER" id="PTHR46059">
    <property type="entry name" value="BETA-GALACTOSIDE ALPHA-2,6-SIALYLTRANSFERASE"/>
    <property type="match status" value="1"/>
</dbReference>
<organism evidence="3 4">
    <name type="scientific">Megaselia scalaris</name>
    <name type="common">Humpbacked fly</name>
    <name type="synonym">Phora scalaris</name>
    <dbReference type="NCBI Taxonomy" id="36166"/>
    <lineage>
        <taxon>Eukaryota</taxon>
        <taxon>Metazoa</taxon>
        <taxon>Ecdysozoa</taxon>
        <taxon>Arthropoda</taxon>
        <taxon>Hexapoda</taxon>
        <taxon>Insecta</taxon>
        <taxon>Pterygota</taxon>
        <taxon>Neoptera</taxon>
        <taxon>Endopterygota</taxon>
        <taxon>Diptera</taxon>
        <taxon>Brachycera</taxon>
        <taxon>Muscomorpha</taxon>
        <taxon>Platypezoidea</taxon>
        <taxon>Phoridae</taxon>
        <taxon>Megaseliini</taxon>
        <taxon>Megaselia</taxon>
    </lineage>
</organism>
<dbReference type="HOGENOM" id="CLU_1412098_0_0_1"/>
<dbReference type="Proteomes" id="UP000015102">
    <property type="component" value="Unassembled WGS sequence"/>
</dbReference>
<name>T1GB83_MEGSC</name>
<dbReference type="Gene3D" id="3.90.1480.20">
    <property type="entry name" value="Glycosyl transferase family 29"/>
    <property type="match status" value="1"/>
</dbReference>
<keyword evidence="4" id="KW-1185">Reference proteome</keyword>
<dbReference type="STRING" id="36166.T1GB83"/>
<dbReference type="GO" id="GO:0003835">
    <property type="term" value="F:beta-galactoside alpha-2,6-sialyltransferase activity"/>
    <property type="evidence" value="ECO:0007669"/>
    <property type="project" value="TreeGrafter"/>
</dbReference>
<evidence type="ECO:0000256" key="2">
    <source>
        <dbReference type="SAM" id="SignalP"/>
    </source>
</evidence>
<keyword evidence="1" id="KW-1015">Disulfide bond</keyword>
<proteinExistence type="predicted"/>
<evidence type="ECO:0000313" key="3">
    <source>
        <dbReference type="EnsemblMetazoa" id="MESCA000505-PA"/>
    </source>
</evidence>
<accession>T1GB83</accession>
<dbReference type="PANTHER" id="PTHR46059:SF1">
    <property type="entry name" value="BETA-GALACTOSIDE ALPHA-2,6-SIALYLTRANSFERASE"/>
    <property type="match status" value="1"/>
</dbReference>
<dbReference type="EnsemblMetazoa" id="MESCA000505-RA">
    <property type="protein sequence ID" value="MESCA000505-PA"/>
    <property type="gene ID" value="MESCA000505"/>
</dbReference>
<dbReference type="AlphaFoldDB" id="T1GB83"/>
<protein>
    <submittedName>
        <fullName evidence="3">Uncharacterized protein</fullName>
    </submittedName>
</protein>
<dbReference type="EMBL" id="CAQQ02015240">
    <property type="status" value="NOT_ANNOTATED_CDS"/>
    <property type="molecule type" value="Genomic_DNA"/>
</dbReference>
<evidence type="ECO:0000313" key="4">
    <source>
        <dbReference type="Proteomes" id="UP000015102"/>
    </source>
</evidence>
<feature type="signal peptide" evidence="2">
    <location>
        <begin position="1"/>
        <end position="21"/>
    </location>
</feature>
<reference evidence="3" key="2">
    <citation type="submission" date="2015-06" db="UniProtKB">
        <authorList>
            <consortium name="EnsemblMetazoa"/>
        </authorList>
    </citation>
    <scope>IDENTIFICATION</scope>
</reference>
<dbReference type="GO" id="GO:0005794">
    <property type="term" value="C:Golgi apparatus"/>
    <property type="evidence" value="ECO:0007669"/>
    <property type="project" value="TreeGrafter"/>
</dbReference>